<reference evidence="1 2" key="1">
    <citation type="submission" date="2015-07" db="EMBL/GenBank/DDBJ databases">
        <title>The genome of Melipona quadrifasciata.</title>
        <authorList>
            <person name="Pan H."/>
            <person name="Kapheim K."/>
        </authorList>
    </citation>
    <scope>NUCLEOTIDE SEQUENCE [LARGE SCALE GENOMIC DNA]</scope>
    <source>
        <strain evidence="1">0111107301</strain>
        <tissue evidence="1">Whole body</tissue>
    </source>
</reference>
<protein>
    <submittedName>
        <fullName evidence="1">Uncharacterized protein</fullName>
    </submittedName>
</protein>
<dbReference type="Proteomes" id="UP000053105">
    <property type="component" value="Unassembled WGS sequence"/>
</dbReference>
<dbReference type="AlphaFoldDB" id="A0A0N0BGP6"/>
<proteinExistence type="predicted"/>
<name>A0A0N0BGP6_9HYME</name>
<sequence length="78" mass="9133">MDKATMEKKYMTMVKMCGMLCGIWPDQSKLSKYAMRVFVYVFASTSFFTQRGSPDMAATFPDCDNRDHPQAYELYYQQ</sequence>
<evidence type="ECO:0000313" key="2">
    <source>
        <dbReference type="Proteomes" id="UP000053105"/>
    </source>
</evidence>
<keyword evidence="2" id="KW-1185">Reference proteome</keyword>
<evidence type="ECO:0000313" key="1">
    <source>
        <dbReference type="EMBL" id="KOX75118.1"/>
    </source>
</evidence>
<accession>A0A0N0BGP6</accession>
<organism evidence="1 2">
    <name type="scientific">Melipona quadrifasciata</name>
    <dbReference type="NCBI Taxonomy" id="166423"/>
    <lineage>
        <taxon>Eukaryota</taxon>
        <taxon>Metazoa</taxon>
        <taxon>Ecdysozoa</taxon>
        <taxon>Arthropoda</taxon>
        <taxon>Hexapoda</taxon>
        <taxon>Insecta</taxon>
        <taxon>Pterygota</taxon>
        <taxon>Neoptera</taxon>
        <taxon>Endopterygota</taxon>
        <taxon>Hymenoptera</taxon>
        <taxon>Apocrita</taxon>
        <taxon>Aculeata</taxon>
        <taxon>Apoidea</taxon>
        <taxon>Anthophila</taxon>
        <taxon>Apidae</taxon>
        <taxon>Melipona</taxon>
    </lineage>
</organism>
<dbReference type="EMBL" id="KQ435774">
    <property type="protein sequence ID" value="KOX75118.1"/>
    <property type="molecule type" value="Genomic_DNA"/>
</dbReference>
<gene>
    <name evidence="1" type="ORF">WN51_13425</name>
</gene>
<dbReference type="OrthoDB" id="10513296at2759"/>